<comment type="similarity">
    <text evidence="1">Belongs to the N(4)/N(6)-methyltransferase family.</text>
</comment>
<sequence>MFYSPLRYPGGKSKLTAYVVETLKLNELEGGTYVEPFAGGCAIAWYVLLEGYVENVWINDLDPAIHAFWYSVLNRTDDLCQLIETTDVTIEEWHIQKAIYTNDSTNSLELGFATFFLNRTNRSGIIKAGVIGGLEQNGNYLLDCRFNKERLIEQIRAIAARRDNIILTKLDATQFIDEYLSSIDGPCLVNIDPPYYIKGKGLYQNFFEHDDHYRLFKSVRNIQHPWIVTYDDTPEICGIYAEFDPQVFGLTYTAQTKRKGSEVIIHSSNTRKVLFKPDVTFNEIKKLQRLGKELR</sequence>
<name>A0ABQ0JQN5_9VIBR</name>
<dbReference type="Pfam" id="PF02086">
    <property type="entry name" value="MethyltransfD12"/>
    <property type="match status" value="1"/>
</dbReference>
<dbReference type="InterPro" id="IPR029063">
    <property type="entry name" value="SAM-dependent_MTases_sf"/>
</dbReference>
<keyword evidence="8" id="KW-1185">Reference proteome</keyword>
<evidence type="ECO:0000313" key="8">
    <source>
        <dbReference type="Proteomes" id="UP000029223"/>
    </source>
</evidence>
<dbReference type="PANTHER" id="PTHR30481">
    <property type="entry name" value="DNA ADENINE METHYLASE"/>
    <property type="match status" value="1"/>
</dbReference>
<accession>A0ABQ0JQN5</accession>
<dbReference type="InterPro" id="IPR012327">
    <property type="entry name" value="MeTrfase_D12"/>
</dbReference>
<dbReference type="PRINTS" id="PR00505">
    <property type="entry name" value="D12N6MTFRASE"/>
</dbReference>
<dbReference type="Gene3D" id="1.10.1020.10">
    <property type="entry name" value="Adenine-specific Methyltransferase, Domain 2"/>
    <property type="match status" value="1"/>
</dbReference>
<evidence type="ECO:0000256" key="6">
    <source>
        <dbReference type="ARBA" id="ARBA00047942"/>
    </source>
</evidence>
<reference evidence="8" key="2">
    <citation type="submission" date="2014-09" db="EMBL/GenBank/DDBJ databases">
        <authorList>
            <consortium name="NBRP consortium"/>
            <person name="Sawabe T."/>
            <person name="Meirelles P."/>
            <person name="Nakanishi M."/>
            <person name="Sayaka M."/>
            <person name="Hattori M."/>
            <person name="Ohkuma M."/>
        </authorList>
    </citation>
    <scope>NUCLEOTIDE SEQUENCE [LARGE SCALE GENOMIC DNA]</scope>
    <source>
        <strain evidence="8">JCM 19239</strain>
    </source>
</reference>
<evidence type="ECO:0000256" key="2">
    <source>
        <dbReference type="ARBA" id="ARBA00011900"/>
    </source>
</evidence>
<dbReference type="PIRSF" id="PIRSF000398">
    <property type="entry name" value="M_m6A_EcoRV"/>
    <property type="match status" value="1"/>
</dbReference>
<keyword evidence="4" id="KW-0808">Transferase</keyword>
<proteinExistence type="inferred from homology"/>
<evidence type="ECO:0000256" key="1">
    <source>
        <dbReference type="ARBA" id="ARBA00006594"/>
    </source>
</evidence>
<organism evidence="7 8">
    <name type="scientific">Vibrio variabilis</name>
    <dbReference type="NCBI Taxonomy" id="990271"/>
    <lineage>
        <taxon>Bacteria</taxon>
        <taxon>Pseudomonadati</taxon>
        <taxon>Pseudomonadota</taxon>
        <taxon>Gammaproteobacteria</taxon>
        <taxon>Vibrionales</taxon>
        <taxon>Vibrionaceae</taxon>
        <taxon>Vibrio</taxon>
    </lineage>
</organism>
<dbReference type="InterPro" id="IPR012263">
    <property type="entry name" value="M_m6A_EcoRV"/>
</dbReference>
<gene>
    <name evidence="7" type="ORF">JCM19239_2733</name>
</gene>
<dbReference type="InterPro" id="IPR023095">
    <property type="entry name" value="Ade_MeTrfase_dom_2"/>
</dbReference>
<comment type="caution">
    <text evidence="7">The sequence shown here is derived from an EMBL/GenBank/DDBJ whole genome shotgun (WGS) entry which is preliminary data.</text>
</comment>
<dbReference type="Gene3D" id="3.40.50.150">
    <property type="entry name" value="Vaccinia Virus protein VP39"/>
    <property type="match status" value="1"/>
</dbReference>
<protein>
    <recommendedName>
        <fullName evidence="2">site-specific DNA-methyltransferase (adenine-specific)</fullName>
        <ecNumber evidence="2">2.1.1.72</ecNumber>
    </recommendedName>
</protein>
<dbReference type="SUPFAM" id="SSF53335">
    <property type="entry name" value="S-adenosyl-L-methionine-dependent methyltransferases"/>
    <property type="match status" value="1"/>
</dbReference>
<keyword evidence="5" id="KW-0949">S-adenosyl-L-methionine</keyword>
<dbReference type="EMBL" id="BBMS01000128">
    <property type="protein sequence ID" value="GAL31065.1"/>
    <property type="molecule type" value="Genomic_DNA"/>
</dbReference>
<comment type="catalytic activity">
    <reaction evidence="6">
        <text>a 2'-deoxyadenosine in DNA + S-adenosyl-L-methionine = an N(6)-methyl-2'-deoxyadenosine in DNA + S-adenosyl-L-homocysteine + H(+)</text>
        <dbReference type="Rhea" id="RHEA:15197"/>
        <dbReference type="Rhea" id="RHEA-COMP:12418"/>
        <dbReference type="Rhea" id="RHEA-COMP:12419"/>
        <dbReference type="ChEBI" id="CHEBI:15378"/>
        <dbReference type="ChEBI" id="CHEBI:57856"/>
        <dbReference type="ChEBI" id="CHEBI:59789"/>
        <dbReference type="ChEBI" id="CHEBI:90615"/>
        <dbReference type="ChEBI" id="CHEBI:90616"/>
        <dbReference type="EC" id="2.1.1.72"/>
    </reaction>
</comment>
<keyword evidence="3" id="KW-0489">Methyltransferase</keyword>
<dbReference type="Proteomes" id="UP000029223">
    <property type="component" value="Unassembled WGS sequence"/>
</dbReference>
<dbReference type="EC" id="2.1.1.72" evidence="2"/>
<evidence type="ECO:0000256" key="4">
    <source>
        <dbReference type="ARBA" id="ARBA00022679"/>
    </source>
</evidence>
<reference evidence="8" key="1">
    <citation type="submission" date="2014-09" db="EMBL/GenBank/DDBJ databases">
        <title>Vibrio variabilis JCM 19239. (C206) whole genome shotgun sequence.</title>
        <authorList>
            <person name="Sawabe T."/>
            <person name="Meirelles P."/>
            <person name="Nakanishi M."/>
            <person name="Sayaka M."/>
            <person name="Hattori M."/>
            <person name="Ohkuma M."/>
        </authorList>
    </citation>
    <scope>NUCLEOTIDE SEQUENCE [LARGE SCALE GENOMIC DNA]</scope>
    <source>
        <strain evidence="8">JCM 19239</strain>
    </source>
</reference>
<evidence type="ECO:0000256" key="5">
    <source>
        <dbReference type="ARBA" id="ARBA00022691"/>
    </source>
</evidence>
<evidence type="ECO:0000256" key="3">
    <source>
        <dbReference type="ARBA" id="ARBA00022603"/>
    </source>
</evidence>
<dbReference type="PANTHER" id="PTHR30481:SF2">
    <property type="entry name" value="SITE-SPECIFIC DNA-METHYLTRANSFERASE (ADENINE-SPECIFIC)"/>
    <property type="match status" value="1"/>
</dbReference>
<evidence type="ECO:0000313" key="7">
    <source>
        <dbReference type="EMBL" id="GAL31065.1"/>
    </source>
</evidence>